<evidence type="ECO:0000256" key="1">
    <source>
        <dbReference type="ARBA" id="ARBA00004141"/>
    </source>
</evidence>
<keyword evidence="3 5" id="KW-1133">Transmembrane helix</keyword>
<dbReference type="InterPro" id="IPR000832">
    <property type="entry name" value="GPCR_2_secretin-like"/>
</dbReference>
<evidence type="ECO:0000259" key="6">
    <source>
        <dbReference type="PROSITE" id="PS50261"/>
    </source>
</evidence>
<evidence type="ECO:0000256" key="4">
    <source>
        <dbReference type="ARBA" id="ARBA00023136"/>
    </source>
</evidence>
<dbReference type="InParanoid" id="A0A674J9Y6"/>
<feature type="transmembrane region" description="Helical" evidence="5">
    <location>
        <begin position="35"/>
        <end position="61"/>
    </location>
</feature>
<accession>A0A674J9Y6</accession>
<name>A0A674J9Y6_9SAUR</name>
<dbReference type="GO" id="GO:0010855">
    <property type="term" value="F:adenylate cyclase inhibitor activity"/>
    <property type="evidence" value="ECO:0007669"/>
    <property type="project" value="TreeGrafter"/>
</dbReference>
<keyword evidence="2 5" id="KW-0812">Transmembrane</keyword>
<feature type="domain" description="G-protein coupled receptors family 2 profile 2" evidence="6">
    <location>
        <begin position="1"/>
        <end position="181"/>
    </location>
</feature>
<evidence type="ECO:0000256" key="3">
    <source>
        <dbReference type="ARBA" id="ARBA00022989"/>
    </source>
</evidence>
<dbReference type="Pfam" id="PF00002">
    <property type="entry name" value="7tm_2"/>
    <property type="match status" value="1"/>
</dbReference>
<dbReference type="GO" id="GO:0005737">
    <property type="term" value="C:cytoplasm"/>
    <property type="evidence" value="ECO:0007669"/>
    <property type="project" value="TreeGrafter"/>
</dbReference>
<feature type="transmembrane region" description="Helical" evidence="5">
    <location>
        <begin position="156"/>
        <end position="180"/>
    </location>
</feature>
<dbReference type="AlphaFoldDB" id="A0A674J9Y6"/>
<dbReference type="InterPro" id="IPR026919">
    <property type="entry name" value="ADGRV1"/>
</dbReference>
<dbReference type="Gene3D" id="1.20.1070.10">
    <property type="entry name" value="Rhodopsin 7-helix transmembrane proteins"/>
    <property type="match status" value="1"/>
</dbReference>
<dbReference type="GO" id="GO:0032420">
    <property type="term" value="C:stereocilium"/>
    <property type="evidence" value="ECO:0007669"/>
    <property type="project" value="TreeGrafter"/>
</dbReference>
<evidence type="ECO:0000313" key="7">
    <source>
        <dbReference type="Ensembl" id="ENSTMTP00000018065.1"/>
    </source>
</evidence>
<dbReference type="GO" id="GO:0007605">
    <property type="term" value="P:sensory perception of sound"/>
    <property type="evidence" value="ECO:0007669"/>
    <property type="project" value="TreeGrafter"/>
</dbReference>
<comment type="subcellular location">
    <subcellularLocation>
        <location evidence="1">Membrane</location>
        <topology evidence="1">Multi-pass membrane protein</topology>
    </subcellularLocation>
</comment>
<dbReference type="GeneTree" id="ENSGT00940000154880"/>
<dbReference type="GO" id="GO:0071277">
    <property type="term" value="P:cellular response to calcium ion"/>
    <property type="evidence" value="ECO:0007669"/>
    <property type="project" value="TreeGrafter"/>
</dbReference>
<sequence length="331" mass="36875">MWISPIPLIQLEESGQAINFWYVLVMNDEHTQRRYLLFFLLSWGLPAFVVILLLIILRGVYHQSLAQIYGLVYGDLCFIPNVYAALFTAALVPLMCLVVVFVVFIHAYQVTPQWKAYDDIFRGRTNAAEIPLVLYLFALISITWLWGGLHMAYRHLWMLVFFVIFNSLQGLYVFVVYFILHNQLCCPVKASYTIDMNGHTSPGSAFFTHGSGMPPAGGEISKSTQNLISAMEEVPADWERASLRPASQASAAFKQSPQNGNAFNASGGFSNGSLVADEESQEFDDLIFALKTGAGLNISDNDSYHDGQDGGSMANSQIVELRRIPIADTHL</sequence>
<feature type="transmembrane region" description="Helical" evidence="5">
    <location>
        <begin position="128"/>
        <end position="149"/>
    </location>
</feature>
<dbReference type="PROSITE" id="PS50261">
    <property type="entry name" value="G_PROTEIN_RECEP_F2_4"/>
    <property type="match status" value="1"/>
</dbReference>
<dbReference type="Proteomes" id="UP000472274">
    <property type="component" value="Unplaced"/>
</dbReference>
<protein>
    <recommendedName>
        <fullName evidence="6">G-protein coupled receptors family 2 profile 2 domain-containing protein</fullName>
    </recommendedName>
</protein>
<dbReference type="GO" id="GO:0016020">
    <property type="term" value="C:membrane"/>
    <property type="evidence" value="ECO:0007669"/>
    <property type="project" value="UniProtKB-SubCell"/>
</dbReference>
<reference evidence="7" key="1">
    <citation type="submission" date="2025-08" db="UniProtKB">
        <authorList>
            <consortium name="Ensembl"/>
        </authorList>
    </citation>
    <scope>IDENTIFICATION</scope>
</reference>
<dbReference type="Ensembl" id="ENSTMTT00000018710.1">
    <property type="protein sequence ID" value="ENSTMTP00000018065.1"/>
    <property type="gene ID" value="ENSTMTG00000013290.1"/>
</dbReference>
<keyword evidence="8" id="KW-1185">Reference proteome</keyword>
<dbReference type="InterPro" id="IPR017981">
    <property type="entry name" value="GPCR_2-like_7TM"/>
</dbReference>
<dbReference type="GO" id="GO:0004930">
    <property type="term" value="F:G protein-coupled receptor activity"/>
    <property type="evidence" value="ECO:0007669"/>
    <property type="project" value="InterPro"/>
</dbReference>
<dbReference type="GO" id="GO:0007601">
    <property type="term" value="P:visual perception"/>
    <property type="evidence" value="ECO:0007669"/>
    <property type="project" value="TreeGrafter"/>
</dbReference>
<feature type="transmembrane region" description="Helical" evidence="5">
    <location>
        <begin position="82"/>
        <end position="108"/>
    </location>
</feature>
<organism evidence="7 8">
    <name type="scientific">Terrapene triunguis</name>
    <name type="common">Three-toed box turtle</name>
    <dbReference type="NCBI Taxonomy" id="2587831"/>
    <lineage>
        <taxon>Eukaryota</taxon>
        <taxon>Metazoa</taxon>
        <taxon>Chordata</taxon>
        <taxon>Craniata</taxon>
        <taxon>Vertebrata</taxon>
        <taxon>Euteleostomi</taxon>
        <taxon>Archelosauria</taxon>
        <taxon>Testudinata</taxon>
        <taxon>Testudines</taxon>
        <taxon>Cryptodira</taxon>
        <taxon>Durocryptodira</taxon>
        <taxon>Testudinoidea</taxon>
        <taxon>Emydidae</taxon>
        <taxon>Terrapene</taxon>
    </lineage>
</organism>
<reference evidence="7" key="2">
    <citation type="submission" date="2025-09" db="UniProtKB">
        <authorList>
            <consortium name="Ensembl"/>
        </authorList>
    </citation>
    <scope>IDENTIFICATION</scope>
</reference>
<dbReference type="GO" id="GO:0001965">
    <property type="term" value="F:G-protein alpha-subunit binding"/>
    <property type="evidence" value="ECO:0007669"/>
    <property type="project" value="TreeGrafter"/>
</dbReference>
<dbReference type="PANTHER" id="PTHR46682:SF1">
    <property type="entry name" value="ADHESION G-PROTEIN COUPLED RECEPTOR V1"/>
    <property type="match status" value="1"/>
</dbReference>
<proteinExistence type="predicted"/>
<evidence type="ECO:0000256" key="5">
    <source>
        <dbReference type="SAM" id="Phobius"/>
    </source>
</evidence>
<evidence type="ECO:0000313" key="8">
    <source>
        <dbReference type="Proteomes" id="UP000472274"/>
    </source>
</evidence>
<evidence type="ECO:0000256" key="2">
    <source>
        <dbReference type="ARBA" id="ARBA00022692"/>
    </source>
</evidence>
<keyword evidence="4 5" id="KW-0472">Membrane</keyword>
<dbReference type="PANTHER" id="PTHR46682">
    <property type="entry name" value="ADHESION G-PROTEIN COUPLED RECEPTOR V1"/>
    <property type="match status" value="1"/>
</dbReference>
<dbReference type="GO" id="GO:0007166">
    <property type="term" value="P:cell surface receptor signaling pathway"/>
    <property type="evidence" value="ECO:0007669"/>
    <property type="project" value="InterPro"/>
</dbReference>